<evidence type="ECO:0000313" key="1">
    <source>
        <dbReference type="EMBL" id="GAA3364165.1"/>
    </source>
</evidence>
<accession>A0ABP6RZN6</accession>
<comment type="caution">
    <text evidence="1">The sequence shown here is derived from an EMBL/GenBank/DDBJ whole genome shotgun (WGS) entry which is preliminary data.</text>
</comment>
<dbReference type="Proteomes" id="UP001500483">
    <property type="component" value="Unassembled WGS sequence"/>
</dbReference>
<organism evidence="1 2">
    <name type="scientific">Saccharopolyspora gregorii</name>
    <dbReference type="NCBI Taxonomy" id="33914"/>
    <lineage>
        <taxon>Bacteria</taxon>
        <taxon>Bacillati</taxon>
        <taxon>Actinomycetota</taxon>
        <taxon>Actinomycetes</taxon>
        <taxon>Pseudonocardiales</taxon>
        <taxon>Pseudonocardiaceae</taxon>
        <taxon>Saccharopolyspora</taxon>
    </lineage>
</organism>
<dbReference type="RefSeq" id="WP_258344873.1">
    <property type="nucleotide sequence ID" value="NZ_BAAAYK010000038.1"/>
</dbReference>
<dbReference type="CDD" id="cd12952">
    <property type="entry name" value="MMP_ACEL2062"/>
    <property type="match status" value="1"/>
</dbReference>
<gene>
    <name evidence="1" type="ORF">GCM10020366_58950</name>
</gene>
<dbReference type="Gene3D" id="3.30.2010.20">
    <property type="match status" value="1"/>
</dbReference>
<protein>
    <submittedName>
        <fullName evidence="1">Metallopeptidase family protein</fullName>
    </submittedName>
</protein>
<sequence length="116" mass="12940">MPVEMTRARFDELVADALDLVPEQFAAAMNNVVVLVEDHNEEDPTLLGLYFGVALTERDSTYAGVLPDRISIYREPLLEMCDSEDEVVDEVAITVVHEIAHHFGVDEDTLHSLGWG</sequence>
<dbReference type="SUPFAM" id="SSF55486">
    <property type="entry name" value="Metalloproteases ('zincins'), catalytic domain"/>
    <property type="match status" value="1"/>
</dbReference>
<proteinExistence type="predicted"/>
<dbReference type="EMBL" id="BAAAYK010000038">
    <property type="protein sequence ID" value="GAA3364165.1"/>
    <property type="molecule type" value="Genomic_DNA"/>
</dbReference>
<dbReference type="Pfam" id="PF06262">
    <property type="entry name" value="Zincin_1"/>
    <property type="match status" value="1"/>
</dbReference>
<dbReference type="InterPro" id="IPR010428">
    <property type="entry name" value="Zincin_1"/>
</dbReference>
<keyword evidence="2" id="KW-1185">Reference proteome</keyword>
<evidence type="ECO:0000313" key="2">
    <source>
        <dbReference type="Proteomes" id="UP001500483"/>
    </source>
</evidence>
<name>A0ABP6RZN6_9PSEU</name>
<reference evidence="2" key="1">
    <citation type="journal article" date="2019" name="Int. J. Syst. Evol. Microbiol.">
        <title>The Global Catalogue of Microorganisms (GCM) 10K type strain sequencing project: providing services to taxonomists for standard genome sequencing and annotation.</title>
        <authorList>
            <consortium name="The Broad Institute Genomics Platform"/>
            <consortium name="The Broad Institute Genome Sequencing Center for Infectious Disease"/>
            <person name="Wu L."/>
            <person name="Ma J."/>
        </authorList>
    </citation>
    <scope>NUCLEOTIDE SEQUENCE [LARGE SCALE GENOMIC DNA]</scope>
    <source>
        <strain evidence="2">JCM 9687</strain>
    </source>
</reference>
<dbReference type="InterPro" id="IPR038555">
    <property type="entry name" value="Zincin_1_sf"/>
</dbReference>